<feature type="transmembrane region" description="Helical" evidence="1">
    <location>
        <begin position="122"/>
        <end position="146"/>
    </location>
</feature>
<sequence>MEISSVLPILSAVVTVCSIPVTLHIIHQHKRKKFKDDLENFTEYFEKFYKNTSSELPILLRDKAAQNLTRTPRISAEVIDYIINLHEQRLVKFDILTDHYHWGNRYIKITLKNDQMTFSKNWYICVLTKIFLYFIYYLMAFFSGFLCLDIINLSSVSWFDPLIGIASFICAIFSLNKADDMGEALKFLNIINNAQESIQAQQKIETDLTIDLAS</sequence>
<dbReference type="EMBL" id="FMYO01000005">
    <property type="protein sequence ID" value="SDC34095.1"/>
    <property type="molecule type" value="Genomic_DNA"/>
</dbReference>
<keyword evidence="1" id="KW-0472">Membrane</keyword>
<reference evidence="3" key="1">
    <citation type="submission" date="2016-09" db="EMBL/GenBank/DDBJ databases">
        <authorList>
            <person name="Varghese N."/>
            <person name="Submissions S."/>
        </authorList>
    </citation>
    <scope>NUCLEOTIDE SEQUENCE [LARGE SCALE GENOMIC DNA]</scope>
    <source>
        <strain evidence="3">ANC 4667</strain>
    </source>
</reference>
<dbReference type="Proteomes" id="UP000243468">
    <property type="component" value="Unassembled WGS sequence"/>
</dbReference>
<proteinExistence type="predicted"/>
<keyword evidence="1" id="KW-0812">Transmembrane</keyword>
<evidence type="ECO:0000313" key="3">
    <source>
        <dbReference type="Proteomes" id="UP000243468"/>
    </source>
</evidence>
<feature type="transmembrane region" description="Helical" evidence="1">
    <location>
        <begin position="158"/>
        <end position="176"/>
    </location>
</feature>
<keyword evidence="3" id="KW-1185">Reference proteome</keyword>
<gene>
    <name evidence="2" type="ORF">SAMN05421732_105126</name>
</gene>
<evidence type="ECO:0000256" key="1">
    <source>
        <dbReference type="SAM" id="Phobius"/>
    </source>
</evidence>
<dbReference type="AlphaFoldDB" id="A0A1G6KUD4"/>
<dbReference type="RefSeq" id="WP_092819813.1">
    <property type="nucleotide sequence ID" value="NZ_BAABKJ010000015.1"/>
</dbReference>
<organism evidence="2 3">
    <name type="scientific">Acinetobacter kookii</name>
    <dbReference type="NCBI Taxonomy" id="1226327"/>
    <lineage>
        <taxon>Bacteria</taxon>
        <taxon>Pseudomonadati</taxon>
        <taxon>Pseudomonadota</taxon>
        <taxon>Gammaproteobacteria</taxon>
        <taxon>Moraxellales</taxon>
        <taxon>Moraxellaceae</taxon>
        <taxon>Acinetobacter</taxon>
    </lineage>
</organism>
<accession>A0A1G6KUD4</accession>
<dbReference type="OrthoDB" id="6695132at2"/>
<dbReference type="STRING" id="1226327.SAMN05421732_105126"/>
<name>A0A1G6KUD4_9GAMM</name>
<feature type="transmembrane region" description="Helical" evidence="1">
    <location>
        <begin position="6"/>
        <end position="26"/>
    </location>
</feature>
<protein>
    <recommendedName>
        <fullName evidence="4">SMODS and SLOG-associating 2TM effector domain-containing protein</fullName>
    </recommendedName>
</protein>
<evidence type="ECO:0000313" key="2">
    <source>
        <dbReference type="EMBL" id="SDC34095.1"/>
    </source>
</evidence>
<keyword evidence="1" id="KW-1133">Transmembrane helix</keyword>
<evidence type="ECO:0008006" key="4">
    <source>
        <dbReference type="Google" id="ProtNLM"/>
    </source>
</evidence>